<dbReference type="InterPro" id="IPR015797">
    <property type="entry name" value="NUDIX_hydrolase-like_dom_sf"/>
</dbReference>
<evidence type="ECO:0000313" key="4">
    <source>
        <dbReference type="EMBL" id="BCB26630.1"/>
    </source>
</evidence>
<feature type="domain" description="Nudix hydrolase" evidence="3">
    <location>
        <begin position="200"/>
        <end position="337"/>
    </location>
</feature>
<dbReference type="SUPFAM" id="SSF52374">
    <property type="entry name" value="Nucleotidylyl transferase"/>
    <property type="match status" value="1"/>
</dbReference>
<dbReference type="CDD" id="cd18873">
    <property type="entry name" value="NUDIX_NadM_like"/>
    <property type="match status" value="1"/>
</dbReference>
<dbReference type="Pfam" id="PF01467">
    <property type="entry name" value="CTP_transf_like"/>
    <property type="match status" value="1"/>
</dbReference>
<dbReference type="InterPro" id="IPR000086">
    <property type="entry name" value="NUDIX_hydrolase_dom"/>
</dbReference>
<dbReference type="PANTHER" id="PTHR21342:SF0">
    <property type="entry name" value="BIFUNCTIONAL NMN ADENYLYLTRANSFERASE_NUDIX HYDROLASE"/>
    <property type="match status" value="1"/>
</dbReference>
<dbReference type="InterPro" id="IPR004821">
    <property type="entry name" value="Cyt_trans-like"/>
</dbReference>
<evidence type="ECO:0000313" key="5">
    <source>
        <dbReference type="Proteomes" id="UP000502260"/>
    </source>
</evidence>
<keyword evidence="5" id="KW-1185">Reference proteome</keyword>
<evidence type="ECO:0000256" key="2">
    <source>
        <dbReference type="ARBA" id="ARBA00022695"/>
    </source>
</evidence>
<keyword evidence="2" id="KW-0548">Nucleotidyltransferase</keyword>
<dbReference type="KEGG" id="slac:SKTS_15160"/>
<dbReference type="PANTHER" id="PTHR21342">
    <property type="entry name" value="PHOSPHOPANTETHEINE ADENYLYLTRANSFERASE"/>
    <property type="match status" value="1"/>
</dbReference>
<dbReference type="EMBL" id="AP022853">
    <property type="protein sequence ID" value="BCB26630.1"/>
    <property type="molecule type" value="Genomic_DNA"/>
</dbReference>
<dbReference type="Gene3D" id="3.90.79.10">
    <property type="entry name" value="Nucleoside Triphosphate Pyrophosphohydrolase"/>
    <property type="match status" value="1"/>
</dbReference>
<reference evidence="5" key="1">
    <citation type="submission" date="2020-03" db="EMBL/GenBank/DDBJ databases">
        <title>Complete genome sequence of sulfur-oxidizing bacterium skT11.</title>
        <authorList>
            <person name="Kanda M."/>
            <person name="Kojima H."/>
            <person name="Fukui M."/>
        </authorList>
    </citation>
    <scope>NUCLEOTIDE SEQUENCE [LARGE SCALE GENOMIC DNA]</scope>
    <source>
        <strain evidence="5">skT11</strain>
    </source>
</reference>
<dbReference type="Proteomes" id="UP000502260">
    <property type="component" value="Chromosome"/>
</dbReference>
<dbReference type="InterPro" id="IPR014729">
    <property type="entry name" value="Rossmann-like_a/b/a_fold"/>
</dbReference>
<protein>
    <submittedName>
        <fullName evidence="4">ADP-ribose pyrophosphatase</fullName>
    </submittedName>
</protein>
<dbReference type="GO" id="GO:0016779">
    <property type="term" value="F:nucleotidyltransferase activity"/>
    <property type="evidence" value="ECO:0007669"/>
    <property type="project" value="UniProtKB-KW"/>
</dbReference>
<keyword evidence="1" id="KW-0808">Transferase</keyword>
<accession>A0A6F8VBC3</accession>
<organism evidence="4 5">
    <name type="scientific">Sulfurimicrobium lacus</name>
    <dbReference type="NCBI Taxonomy" id="2715678"/>
    <lineage>
        <taxon>Bacteria</taxon>
        <taxon>Pseudomonadati</taxon>
        <taxon>Pseudomonadota</taxon>
        <taxon>Betaproteobacteria</taxon>
        <taxon>Nitrosomonadales</taxon>
        <taxon>Sulfuricellaceae</taxon>
        <taxon>Sulfurimicrobium</taxon>
    </lineage>
</organism>
<dbReference type="Pfam" id="PF00293">
    <property type="entry name" value="NUDIX"/>
    <property type="match status" value="1"/>
</dbReference>
<evidence type="ECO:0000256" key="1">
    <source>
        <dbReference type="ARBA" id="ARBA00022679"/>
    </source>
</evidence>
<sequence>MNEILEAVVYVGRFEPLHNGHFATAKEALACGRRVVIVIGSADRPRTPKNPFTTEERIAMWQAAIRANLGDNALSRFDFLPMRDFFDDARWAAALERQVTELAGRNGIGLIGHFKDATSYYLKLFKSWQLIEMGDQAGLSSTAIRKAWYEGADDLDTGWMPRPLQEMMADLRKQPWFEGIRDEYAKVEQEKARWGKTPYPLQHVTADAVVRCNGKVLLIRRKGIPGRGLLALPGGFVDPRERAEAASLRELAEETNIVLPPEYLKSRLKDKELFDHPDRSSRGRTFSMAYFYDLEMIDCPAVRAGDDAGEAMWVPVSSLDARRAEMFEDHFEILERFVGDEMHT</sequence>
<dbReference type="AlphaFoldDB" id="A0A6F8VBC3"/>
<name>A0A6F8VBC3_9PROT</name>
<dbReference type="NCBIfam" id="TIGR00125">
    <property type="entry name" value="cyt_tran_rel"/>
    <property type="match status" value="1"/>
</dbReference>
<dbReference type="PROSITE" id="PS51462">
    <property type="entry name" value="NUDIX"/>
    <property type="match status" value="1"/>
</dbReference>
<dbReference type="SUPFAM" id="SSF55811">
    <property type="entry name" value="Nudix"/>
    <property type="match status" value="1"/>
</dbReference>
<proteinExistence type="predicted"/>
<dbReference type="Gene3D" id="3.40.50.620">
    <property type="entry name" value="HUPs"/>
    <property type="match status" value="1"/>
</dbReference>
<gene>
    <name evidence="4" type="ORF">SKTS_15160</name>
</gene>
<dbReference type="RefSeq" id="WP_173062715.1">
    <property type="nucleotide sequence ID" value="NZ_AP022853.1"/>
</dbReference>
<evidence type="ECO:0000259" key="3">
    <source>
        <dbReference type="PROSITE" id="PS51462"/>
    </source>
</evidence>